<accession>A0A6A6R8Q1</accession>
<evidence type="ECO:0000256" key="5">
    <source>
        <dbReference type="ARBA" id="ARBA00022737"/>
    </source>
</evidence>
<keyword evidence="2" id="KW-0963">Cytoplasm</keyword>
<dbReference type="InterPro" id="IPR001680">
    <property type="entry name" value="WD40_rpt"/>
</dbReference>
<dbReference type="AlphaFoldDB" id="A0A6A6R8Q1"/>
<dbReference type="Pfam" id="PF00400">
    <property type="entry name" value="WD40"/>
    <property type="match status" value="2"/>
</dbReference>
<evidence type="ECO:0000256" key="3">
    <source>
        <dbReference type="ARBA" id="ARBA00022574"/>
    </source>
</evidence>
<dbReference type="EMBL" id="MU004182">
    <property type="protein sequence ID" value="KAF2500999.1"/>
    <property type="molecule type" value="Genomic_DNA"/>
</dbReference>
<dbReference type="PROSITE" id="PS50294">
    <property type="entry name" value="WD_REPEATS_REGION"/>
    <property type="match status" value="1"/>
</dbReference>
<dbReference type="SMART" id="SM00320">
    <property type="entry name" value="WD40"/>
    <property type="match status" value="8"/>
</dbReference>
<feature type="repeat" description="WD" evidence="7">
    <location>
        <begin position="906"/>
        <end position="940"/>
    </location>
</feature>
<feature type="repeat" description="WD" evidence="7">
    <location>
        <begin position="228"/>
        <end position="278"/>
    </location>
</feature>
<name>A0A6A6R8Q1_9PEZI</name>
<evidence type="ECO:0000313" key="8">
    <source>
        <dbReference type="EMBL" id="KAF2500999.1"/>
    </source>
</evidence>
<dbReference type="PROSITE" id="PS50082">
    <property type="entry name" value="WD_REPEATS_2"/>
    <property type="match status" value="2"/>
</dbReference>
<dbReference type="SUPFAM" id="SSF50978">
    <property type="entry name" value="WD40 repeat-like"/>
    <property type="match status" value="2"/>
</dbReference>
<gene>
    <name evidence="8" type="ORF">BU16DRAFT_569262</name>
</gene>
<dbReference type="InterPro" id="IPR019775">
    <property type="entry name" value="WD40_repeat_CS"/>
</dbReference>
<organism evidence="8 9">
    <name type="scientific">Lophium mytilinum</name>
    <dbReference type="NCBI Taxonomy" id="390894"/>
    <lineage>
        <taxon>Eukaryota</taxon>
        <taxon>Fungi</taxon>
        <taxon>Dikarya</taxon>
        <taxon>Ascomycota</taxon>
        <taxon>Pezizomycotina</taxon>
        <taxon>Dothideomycetes</taxon>
        <taxon>Pleosporomycetidae</taxon>
        <taxon>Mytilinidiales</taxon>
        <taxon>Mytilinidiaceae</taxon>
        <taxon>Lophium</taxon>
    </lineage>
</organism>
<dbReference type="PROSITE" id="PS00678">
    <property type="entry name" value="WD_REPEATS_1"/>
    <property type="match status" value="1"/>
</dbReference>
<dbReference type="Proteomes" id="UP000799750">
    <property type="component" value="Unassembled WGS sequence"/>
</dbReference>
<keyword evidence="3 7" id="KW-0853">WD repeat</keyword>
<dbReference type="InterPro" id="IPR051973">
    <property type="entry name" value="tRNA_Anticodon_Mtase-Reg"/>
</dbReference>
<protein>
    <recommendedName>
        <fullName evidence="10">WD40 repeat-like protein</fullName>
    </recommendedName>
</protein>
<dbReference type="OrthoDB" id="5594999at2759"/>
<evidence type="ECO:0000256" key="6">
    <source>
        <dbReference type="ARBA" id="ARBA00038255"/>
    </source>
</evidence>
<keyword evidence="9" id="KW-1185">Reference proteome</keyword>
<dbReference type="Gene3D" id="2.130.10.10">
    <property type="entry name" value="YVTN repeat-like/Quinoprotein amine dehydrogenase"/>
    <property type="match status" value="3"/>
</dbReference>
<evidence type="ECO:0000256" key="4">
    <source>
        <dbReference type="ARBA" id="ARBA00022694"/>
    </source>
</evidence>
<evidence type="ECO:0000313" key="9">
    <source>
        <dbReference type="Proteomes" id="UP000799750"/>
    </source>
</evidence>
<reference evidence="8" key="1">
    <citation type="journal article" date="2020" name="Stud. Mycol.">
        <title>101 Dothideomycetes genomes: a test case for predicting lifestyles and emergence of pathogens.</title>
        <authorList>
            <person name="Haridas S."/>
            <person name="Albert R."/>
            <person name="Binder M."/>
            <person name="Bloem J."/>
            <person name="Labutti K."/>
            <person name="Salamov A."/>
            <person name="Andreopoulos B."/>
            <person name="Baker S."/>
            <person name="Barry K."/>
            <person name="Bills G."/>
            <person name="Bluhm B."/>
            <person name="Cannon C."/>
            <person name="Castanera R."/>
            <person name="Culley D."/>
            <person name="Daum C."/>
            <person name="Ezra D."/>
            <person name="Gonzalez J."/>
            <person name="Henrissat B."/>
            <person name="Kuo A."/>
            <person name="Liang C."/>
            <person name="Lipzen A."/>
            <person name="Lutzoni F."/>
            <person name="Magnuson J."/>
            <person name="Mondo S."/>
            <person name="Nolan M."/>
            <person name="Ohm R."/>
            <person name="Pangilinan J."/>
            <person name="Park H.-J."/>
            <person name="Ramirez L."/>
            <person name="Alfaro M."/>
            <person name="Sun H."/>
            <person name="Tritt A."/>
            <person name="Yoshinaga Y."/>
            <person name="Zwiers L.-H."/>
            <person name="Turgeon B."/>
            <person name="Goodwin S."/>
            <person name="Spatafora J."/>
            <person name="Crous P."/>
            <person name="Grigoriev I."/>
        </authorList>
    </citation>
    <scope>NUCLEOTIDE SEQUENCE</scope>
    <source>
        <strain evidence="8">CBS 269.34</strain>
    </source>
</reference>
<comment type="subcellular location">
    <subcellularLocation>
        <location evidence="1">Cytoplasm</location>
    </subcellularLocation>
</comment>
<dbReference type="PANTHER" id="PTHR14344:SF3">
    <property type="entry name" value="WD REPEAT-CONTAINING PROTEIN 6"/>
    <property type="match status" value="1"/>
</dbReference>
<dbReference type="InterPro" id="IPR036322">
    <property type="entry name" value="WD40_repeat_dom_sf"/>
</dbReference>
<keyword evidence="5" id="KW-0677">Repeat</keyword>
<dbReference type="InterPro" id="IPR015943">
    <property type="entry name" value="WD40/YVTN_repeat-like_dom_sf"/>
</dbReference>
<evidence type="ECO:0000256" key="7">
    <source>
        <dbReference type="PROSITE-ProRule" id="PRU00221"/>
    </source>
</evidence>
<evidence type="ECO:0000256" key="1">
    <source>
        <dbReference type="ARBA" id="ARBA00004496"/>
    </source>
</evidence>
<dbReference type="PANTHER" id="PTHR14344">
    <property type="entry name" value="WD REPEAT PROTEIN"/>
    <property type="match status" value="1"/>
</dbReference>
<evidence type="ECO:0008006" key="10">
    <source>
        <dbReference type="Google" id="ProtNLM"/>
    </source>
</evidence>
<proteinExistence type="inferred from homology"/>
<dbReference type="GO" id="GO:0030488">
    <property type="term" value="P:tRNA methylation"/>
    <property type="evidence" value="ECO:0007669"/>
    <property type="project" value="TreeGrafter"/>
</dbReference>
<comment type="similarity">
    <text evidence="6">Belongs to the WD repeat WDR6 family.</text>
</comment>
<sequence>MSQSIDYECIRVPVTALAFCDQYLFAAEGPFLQLFHHSSTRLIASQKVFSKQAIHGILVCSQSASSIVLLVHGGCYVRLVRLCFLLLDNSREGSISQGQYAVFHLSPALRCPDWILDICLAPSSVSASSTLVEQRIVAAITAHNALLRLKLEYEASSKSTALITSSALEIHLDELTASSRCILYAAHLLWASANHILIAAGTAFGEILVWSWSESHESSSSAQLHHVFTGHEGSVFGVQISENLVLGDATKVKRLLASCSDDRSIRIWDVSELPTINILDSPYERETGFGANLPITGESDRLCLAIGWAHSSRVWTAQFLKPGSIDGHNTGAVQLMSTGEDATSRTWDLVPSESFDSVADTSTLPFFLKELRSAAFHTGKNVWSLAPEYSKENLCQIATGAADSKIVMYFPSTTKVYTSNESFDDTQAMEDIVGSIQSSQKTDIFRSYSFIAPGLVLLTTNEGRVITRQLAHSSPVDCTSVIQDRRGRGVEANGSSTVGAPELLVREQNTTVLSSHQIPALKGYSITANLSSHRISFFAGTTGDVYAISESSSPYHIYSAGGKVGGLFPYNARGDDGSLYLLVTSIGAPTANLLLLSPSKSHDINAESTIPGPKGKGYFSNQLPAAERSSGSILSVVYRSPLSIPEHPSFVATSMTLAQAQGTGTEEYMFVGSRSGSVACYALPAGLRNTGRDVYLPAPLIDVLPNVHGKDTVTSMIWYTSTNSEEPTSSGYLISVGRDGSCAAHQVDLQSAKAKLVHKAHLPFGPNIEGAYIRDKNLMVYGFRGTQFVLLDESNEEEVMTVECGGAHRNWAFDPSPSGPGGTLVWTQAAKMRVCRRVEASHKVLRSGGHGREIKAVAVSPLVPNNDRPLQLIATGAEDTDIKIFEYTSHGLTSTAPSSLRCLRTLRKHMTGIQHLMWSEDGKYLFSSGGREEFFVWRIRMLPIIGVGAVCEATCESESDVPDLRIMSFSVHKQSVENIQKQGEQYVISMAYSDSTIRIYSYTPSSASPWSLLHTGVYLASCLTQSIFLSPQVLLTSGTDGHVVFWDLTADPLIHAARTKIHQNTTKTLAYQHISLDITLLVTGGDDGALGFTLIHSPAKPSPRSVATLIVPRAHAAAVTACALLPTDPTKFRVTADSDQALARELQLITSGTDQRVILWTICIDCTQPGVEGLQVKKVGKTDTAVADVGDLAILDAEGGRGVGVLVCGVGMQVFRISALDG</sequence>
<dbReference type="GO" id="GO:0005737">
    <property type="term" value="C:cytoplasm"/>
    <property type="evidence" value="ECO:0007669"/>
    <property type="project" value="UniProtKB-SubCell"/>
</dbReference>
<keyword evidence="4" id="KW-0819">tRNA processing</keyword>
<evidence type="ECO:0000256" key="2">
    <source>
        <dbReference type="ARBA" id="ARBA00022490"/>
    </source>
</evidence>